<dbReference type="Pfam" id="PF03644">
    <property type="entry name" value="Glyco_hydro_85"/>
    <property type="match status" value="1"/>
</dbReference>
<organism evidence="2 3">
    <name type="scientific">Micromonospora deserti</name>
    <dbReference type="NCBI Taxonomy" id="2070366"/>
    <lineage>
        <taxon>Bacteria</taxon>
        <taxon>Bacillati</taxon>
        <taxon>Actinomycetota</taxon>
        <taxon>Actinomycetes</taxon>
        <taxon>Micromonosporales</taxon>
        <taxon>Micromonosporaceae</taxon>
        <taxon>Micromonospora</taxon>
    </lineage>
</organism>
<evidence type="ECO:0000313" key="2">
    <source>
        <dbReference type="EMBL" id="PZG01463.1"/>
    </source>
</evidence>
<dbReference type="CDD" id="cd00063">
    <property type="entry name" value="FN3"/>
    <property type="match status" value="1"/>
</dbReference>
<sequence length="917" mass="100990">MPKLKRLSCCGGGNPCRILSEVRVLHGRSFTAVAVAVALVVTLLPSSATASDTLPWEGVAAKGANQPYQHGYTSADLLRWTPESDLFGDMTRARVPLQPRVAPLKATQADPNLDPAVQQLTLAGDYGNAFFESYPYNNEFSAYLFNYWQYTDYYAAWHGMPTEGVPEKLYDPKLDWREKWFEFGMLNLPNSGYTNAAHKNGVKSLGCIFFSENDRGTQTYTEMLVQDENGDYPVARKLVELARWYGFDGYFINQEEPSVAVADIPRYKAFLKVLRDSGLYVQFYDSVDTITGLRVYQNEFNSQNSPFVRDPELGDVSDSMFLNYWWNKSKLTSSRNHARSLGLDPRRAVFAGLEAGKDQFKQRFNLDDNLDADGVPMNGIATLGADFVHSDMADKENDAKQWQAYDRERRWWTGSSTGGADDAANWKGISSYITERSTISGTTFDTTFNTGHGLEYVEKGAVSNPAEWSNINIQDHPVTWQWNISASGDGTPVLGVDYDYGPRYTKADRFSYQQVGAYQGGSSLVLTGDLAADNYLKLYRTNLSVTDKSKLGITYRKVSADDASQLRAAVTFADDPDTVVHLPIEASGARTGWTKASLDLSPYAGRTIVTLGLFVAAGPATIENYQLNVGRMTLTDGESHVPPTPTGFHIRAALTGTDELELGWNLDDYDRVAEYAVYDNGVYLGGTYDDVLYVKRFTGQKGTLELRAVGHDGSVSEPAIIRYDFRRAPGDVKATTAADGSVTVTWPKAAPGARVRLESAYSGTRIVREVTSTDATSATLTRLPTTGGHYLVTVSHSSATPVSYRGEFADTHVEAYPAALVTVTGNLFRFRTPSTADWYKLHVKEDGVAKTFATTYSSGAKPYIIRGRTTLAALTVMMDRLDSEVTVTIEDYAGNTTTTVVRAALAERLSEGGLRVP</sequence>
<evidence type="ECO:0000313" key="3">
    <source>
        <dbReference type="Proteomes" id="UP000248749"/>
    </source>
</evidence>
<evidence type="ECO:0000259" key="1">
    <source>
        <dbReference type="Pfam" id="PF03644"/>
    </source>
</evidence>
<protein>
    <submittedName>
        <fullName evidence="2">Endo-beta-N-acetylglucosaminidase</fullName>
    </submittedName>
</protein>
<dbReference type="Proteomes" id="UP000248749">
    <property type="component" value="Unassembled WGS sequence"/>
</dbReference>
<dbReference type="InterPro" id="IPR005201">
    <property type="entry name" value="TIM_ENGase"/>
</dbReference>
<dbReference type="OrthoDB" id="1089471at2"/>
<dbReference type="InterPro" id="IPR032979">
    <property type="entry name" value="ENGase"/>
</dbReference>
<accession>A0A2W2CS89</accession>
<dbReference type="GO" id="GO:0033925">
    <property type="term" value="F:mannosyl-glycoprotein endo-beta-N-acetylglucosaminidase activity"/>
    <property type="evidence" value="ECO:0007669"/>
    <property type="project" value="InterPro"/>
</dbReference>
<dbReference type="Gene3D" id="3.20.20.80">
    <property type="entry name" value="Glycosidases"/>
    <property type="match status" value="1"/>
</dbReference>
<gene>
    <name evidence="2" type="ORF">C1I99_06995</name>
</gene>
<dbReference type="PANTHER" id="PTHR13246">
    <property type="entry name" value="ENDO BETA N-ACETYLGLUCOSAMINIDASE"/>
    <property type="match status" value="1"/>
</dbReference>
<reference evidence="2 3" key="1">
    <citation type="submission" date="2018-01" db="EMBL/GenBank/DDBJ databases">
        <title>Draft genome sequence of Salinispora sp. 13K206.</title>
        <authorList>
            <person name="Sahin N."/>
            <person name="Saygin H."/>
            <person name="Ay H."/>
        </authorList>
    </citation>
    <scope>NUCLEOTIDE SEQUENCE [LARGE SCALE GENOMIC DNA]</scope>
    <source>
        <strain evidence="2 3">13K206</strain>
    </source>
</reference>
<feature type="domain" description="Cytosolic endo-beta-N-acetylglucosaminidase TIM barrel" evidence="1">
    <location>
        <begin position="137"/>
        <end position="455"/>
    </location>
</feature>
<dbReference type="AlphaFoldDB" id="A0A2W2CS89"/>
<dbReference type="PANTHER" id="PTHR13246:SF1">
    <property type="entry name" value="CYTOSOLIC ENDO-BETA-N-ACETYLGLUCOSAMINIDASE"/>
    <property type="match status" value="1"/>
</dbReference>
<dbReference type="InterPro" id="IPR003961">
    <property type="entry name" value="FN3_dom"/>
</dbReference>
<dbReference type="EMBL" id="POUB01000028">
    <property type="protein sequence ID" value="PZG01463.1"/>
    <property type="molecule type" value="Genomic_DNA"/>
</dbReference>
<dbReference type="GO" id="GO:0005829">
    <property type="term" value="C:cytosol"/>
    <property type="evidence" value="ECO:0007669"/>
    <property type="project" value="UniProtKB-SubCell"/>
</dbReference>
<comment type="caution">
    <text evidence="2">The sequence shown here is derived from an EMBL/GenBank/DDBJ whole genome shotgun (WGS) entry which is preliminary data.</text>
</comment>
<proteinExistence type="predicted"/>
<dbReference type="Gene3D" id="2.60.120.260">
    <property type="entry name" value="Galactose-binding domain-like"/>
    <property type="match status" value="1"/>
</dbReference>
<keyword evidence="3" id="KW-1185">Reference proteome</keyword>
<name>A0A2W2CS89_9ACTN</name>